<dbReference type="AlphaFoldDB" id="A0A3B0ZNQ8"/>
<proteinExistence type="predicted"/>
<dbReference type="InterPro" id="IPR011990">
    <property type="entry name" value="TPR-like_helical_dom_sf"/>
</dbReference>
<evidence type="ECO:0000313" key="2">
    <source>
        <dbReference type="EMBL" id="VAW93311.1"/>
    </source>
</evidence>
<dbReference type="EMBL" id="UOFR01000018">
    <property type="protein sequence ID" value="VAW93311.1"/>
    <property type="molecule type" value="Genomic_DNA"/>
</dbReference>
<organism evidence="2">
    <name type="scientific">hydrothermal vent metagenome</name>
    <dbReference type="NCBI Taxonomy" id="652676"/>
    <lineage>
        <taxon>unclassified sequences</taxon>
        <taxon>metagenomes</taxon>
        <taxon>ecological metagenomes</taxon>
    </lineage>
</organism>
<accession>A0A3B0ZNQ8</accession>
<dbReference type="InterPro" id="IPR032698">
    <property type="entry name" value="SirB1_N"/>
</dbReference>
<dbReference type="Pfam" id="PF13369">
    <property type="entry name" value="Transglut_core2"/>
    <property type="match status" value="1"/>
</dbReference>
<evidence type="ECO:0000259" key="1">
    <source>
        <dbReference type="Pfam" id="PF13369"/>
    </source>
</evidence>
<dbReference type="PANTHER" id="PTHR31350:SF21">
    <property type="entry name" value="F-BOX ONLY PROTEIN 21"/>
    <property type="match status" value="1"/>
</dbReference>
<sequence length="288" mass="33401">MIINDMSHMQKISQKWYDYIALPENDWSLTEMALMVAEQVQTEADADLMRSRQSLEQLKHTLHARVSRVESVSDKIQIINDFLFNELGFSANQDDYFSPENSMLDHVIINRKGIPITLSLIYMELLSIAEIECSGINFPGHFLIGVKVSDHFHIYDAFRHGVELEKADIRKMLINHHIGIEHDDELADYLQPASNRQIIVRLLRNLKNIYIELQNAEMSLLVIEMILGLVPFSSDEIRDRGMVYHYLEYTEGALHDLKSYLDLEPDSHDREIIEAIIESLMEHTTPLH</sequence>
<feature type="domain" description="Protein SirB1 N-terminal" evidence="1">
    <location>
        <begin position="52"/>
        <end position="204"/>
    </location>
</feature>
<dbReference type="SUPFAM" id="SSF48452">
    <property type="entry name" value="TPR-like"/>
    <property type="match status" value="1"/>
</dbReference>
<dbReference type="Pfam" id="PF13371">
    <property type="entry name" value="TPR_9"/>
    <property type="match status" value="1"/>
</dbReference>
<name>A0A3B0ZNQ8_9ZZZZ</name>
<dbReference type="PANTHER" id="PTHR31350">
    <property type="entry name" value="SI:DKEY-261L7.2"/>
    <property type="match status" value="1"/>
</dbReference>
<gene>
    <name evidence="2" type="ORF">MNBD_GAMMA21-953</name>
</gene>
<protein>
    <recommendedName>
        <fullName evidence="1">Protein SirB1 N-terminal domain-containing protein</fullName>
    </recommendedName>
</protein>
<reference evidence="2" key="1">
    <citation type="submission" date="2018-06" db="EMBL/GenBank/DDBJ databases">
        <authorList>
            <person name="Zhirakovskaya E."/>
        </authorList>
    </citation>
    <scope>NUCLEOTIDE SEQUENCE</scope>
</reference>
<dbReference type="Gene3D" id="1.25.40.10">
    <property type="entry name" value="Tetratricopeptide repeat domain"/>
    <property type="match status" value="1"/>
</dbReference>